<dbReference type="Proteomes" id="UP000216363">
    <property type="component" value="Unassembled WGS sequence"/>
</dbReference>
<evidence type="ECO:0000313" key="1">
    <source>
        <dbReference type="EMBL" id="OYR29490.1"/>
    </source>
</evidence>
<reference evidence="1 2" key="1">
    <citation type="submission" date="2017-07" db="EMBL/GenBank/DDBJ databases">
        <title>Draft genome of Ochrobactrum lupini type strain LUP21.</title>
        <authorList>
            <person name="Krzyzanowska D.M."/>
            <person name="Jafra S."/>
        </authorList>
    </citation>
    <scope>NUCLEOTIDE SEQUENCE [LARGE SCALE GENOMIC DNA]</scope>
    <source>
        <strain evidence="1 2">LUP21</strain>
    </source>
</reference>
<proteinExistence type="predicted"/>
<accession>A0A256GRE8</accession>
<evidence type="ECO:0000313" key="2">
    <source>
        <dbReference type="Proteomes" id="UP000216363"/>
    </source>
</evidence>
<organism evidence="1 2">
    <name type="scientific">Brucella lupini</name>
    <dbReference type="NCBI Taxonomy" id="255457"/>
    <lineage>
        <taxon>Bacteria</taxon>
        <taxon>Pseudomonadati</taxon>
        <taxon>Pseudomonadota</taxon>
        <taxon>Alphaproteobacteria</taxon>
        <taxon>Hyphomicrobiales</taxon>
        <taxon>Brucellaceae</taxon>
        <taxon>Brucella/Ochrobactrum group</taxon>
        <taxon>Brucella</taxon>
    </lineage>
</organism>
<name>A0A256GRE8_9HYPH</name>
<comment type="caution">
    <text evidence="1">The sequence shown here is derived from an EMBL/GenBank/DDBJ whole genome shotgun (WGS) entry which is preliminary data.</text>
</comment>
<sequence>MIQNDNNERPVHSGLSCFQNSFAIVSNRAAQKMVPIMGRML</sequence>
<dbReference type="EMBL" id="NNRN01000046">
    <property type="protein sequence ID" value="OYR29490.1"/>
    <property type="molecule type" value="Genomic_DNA"/>
</dbReference>
<protein>
    <submittedName>
        <fullName evidence="1">Uncharacterized protein</fullName>
    </submittedName>
</protein>
<gene>
    <name evidence="1" type="ORF">CES86_2053</name>
</gene>
<dbReference type="AlphaFoldDB" id="A0A256GRE8"/>